<dbReference type="KEGG" id="rom:EI983_01360"/>
<dbReference type="NCBIfam" id="TIGR00402">
    <property type="entry name" value="napF"/>
    <property type="match status" value="1"/>
</dbReference>
<gene>
    <name evidence="8 10" type="primary">napF</name>
    <name evidence="10" type="ORF">EI983_01360</name>
</gene>
<feature type="binding site" evidence="8">
    <location>
        <position position="152"/>
    </location>
    <ligand>
        <name>[4Fe-4S] cluster</name>
        <dbReference type="ChEBI" id="CHEBI:49883"/>
        <label>3</label>
    </ligand>
</feature>
<name>A0A6I6IM99_9RHOB</name>
<evidence type="ECO:0000256" key="4">
    <source>
        <dbReference type="ARBA" id="ARBA00022737"/>
    </source>
</evidence>
<dbReference type="GO" id="GO:0046872">
    <property type="term" value="F:metal ion binding"/>
    <property type="evidence" value="ECO:0007669"/>
    <property type="project" value="UniProtKB-KW"/>
</dbReference>
<keyword evidence="5" id="KW-0249">Electron transport</keyword>
<keyword evidence="7 8" id="KW-0411">Iron-sulfur</keyword>
<keyword evidence="6 8" id="KW-0408">Iron</keyword>
<comment type="function">
    <text evidence="8">Could be involved in the maturation of NapA, the catalytic subunit of the periplasmic nitrate reductase, before its export into the periplasm.</text>
</comment>
<evidence type="ECO:0000259" key="9">
    <source>
        <dbReference type="PROSITE" id="PS51379"/>
    </source>
</evidence>
<comment type="subunit">
    <text evidence="8">Interacts with the cytoplasmic NapA precursor.</text>
</comment>
<comment type="similarity">
    <text evidence="8">Belongs to the NapF family.</text>
</comment>
<dbReference type="PROSITE" id="PS51379">
    <property type="entry name" value="4FE4S_FER_2"/>
    <property type="match status" value="3"/>
</dbReference>
<dbReference type="SUPFAM" id="SSF54862">
    <property type="entry name" value="4Fe-4S ferredoxins"/>
    <property type="match status" value="1"/>
</dbReference>
<evidence type="ECO:0000256" key="8">
    <source>
        <dbReference type="HAMAP-Rule" id="MF_02201"/>
    </source>
</evidence>
<feature type="binding site" evidence="8">
    <location>
        <position position="76"/>
    </location>
    <ligand>
        <name>[4Fe-4S] cluster</name>
        <dbReference type="ChEBI" id="CHEBI:49883"/>
        <label>2</label>
    </ligand>
</feature>
<feature type="domain" description="4Fe-4S ferredoxin-type" evidence="9">
    <location>
        <begin position="133"/>
        <end position="162"/>
    </location>
</feature>
<protein>
    <recommendedName>
        <fullName evidence="8">Ferredoxin-type protein NapF</fullName>
    </recommendedName>
</protein>
<dbReference type="Gene3D" id="3.30.70.20">
    <property type="match status" value="2"/>
</dbReference>
<dbReference type="PROSITE" id="PS00198">
    <property type="entry name" value="4FE4S_FER_1"/>
    <property type="match status" value="2"/>
</dbReference>
<feature type="binding site" evidence="8">
    <location>
        <position position="73"/>
    </location>
    <ligand>
        <name>[4Fe-4S] cluster</name>
        <dbReference type="ChEBI" id="CHEBI:49883"/>
        <label>2</label>
    </ligand>
</feature>
<dbReference type="GO" id="GO:0051539">
    <property type="term" value="F:4 iron, 4 sulfur cluster binding"/>
    <property type="evidence" value="ECO:0007669"/>
    <property type="project" value="UniProtKB-UniRule"/>
</dbReference>
<feature type="binding site" evidence="8">
    <location>
        <position position="80"/>
    </location>
    <ligand>
        <name>[4Fe-4S] cluster</name>
        <dbReference type="ChEBI" id="CHEBI:49883"/>
        <label>2</label>
    </ligand>
</feature>
<evidence type="ECO:0000256" key="3">
    <source>
        <dbReference type="ARBA" id="ARBA00022723"/>
    </source>
</evidence>
<evidence type="ECO:0000256" key="6">
    <source>
        <dbReference type="ARBA" id="ARBA00023004"/>
    </source>
</evidence>
<comment type="cofactor">
    <cofactor evidence="8">
        <name>[4Fe-4S] cluster</name>
        <dbReference type="ChEBI" id="CHEBI:49883"/>
    </cofactor>
</comment>
<evidence type="ECO:0000256" key="1">
    <source>
        <dbReference type="ARBA" id="ARBA00022448"/>
    </source>
</evidence>
<sequence>MTQAPLLSASLGRRGFLSRKRHVQRPPWTTEARVRESCTSCGDCIRACPEAILIPGPAGTPGLDFTRGECTFCADCANACGEDVFFDITEMPWTLTAEIGSACLLTQGVSCRACSDFCETEALRFDLRAGPVGAINVDAAACTGCGACVAACPVGTITVSPEEQPAKEPVA</sequence>
<dbReference type="InterPro" id="IPR017896">
    <property type="entry name" value="4Fe4S_Fe-S-bd"/>
</dbReference>
<evidence type="ECO:0000256" key="7">
    <source>
        <dbReference type="ARBA" id="ARBA00023014"/>
    </source>
</evidence>
<dbReference type="InterPro" id="IPR017900">
    <property type="entry name" value="4Fe4S_Fe_S_CS"/>
</dbReference>
<accession>A0A6I6IM99</accession>
<feature type="domain" description="4Fe-4S ferredoxin-type" evidence="9">
    <location>
        <begin position="30"/>
        <end position="58"/>
    </location>
</feature>
<feature type="binding site" evidence="8">
    <location>
        <position position="142"/>
    </location>
    <ligand>
        <name>[4Fe-4S] cluster</name>
        <dbReference type="ChEBI" id="CHEBI:49883"/>
        <label>3</label>
    </ligand>
</feature>
<proteinExistence type="inferred from homology"/>
<dbReference type="InterPro" id="IPR004496">
    <property type="entry name" value="NapF"/>
</dbReference>
<comment type="subcellular location">
    <subcellularLocation>
        <location evidence="8">Cytoplasm</location>
    </subcellularLocation>
</comment>
<organism evidence="10 11">
    <name type="scientific">Roseovarius faecimaris</name>
    <dbReference type="NCBI Taxonomy" id="2494550"/>
    <lineage>
        <taxon>Bacteria</taxon>
        <taxon>Pseudomonadati</taxon>
        <taxon>Pseudomonadota</taxon>
        <taxon>Alphaproteobacteria</taxon>
        <taxon>Rhodobacterales</taxon>
        <taxon>Roseobacteraceae</taxon>
        <taxon>Roseovarius</taxon>
    </lineage>
</organism>
<dbReference type="EMBL" id="CP034348">
    <property type="protein sequence ID" value="QGX96991.1"/>
    <property type="molecule type" value="Genomic_DNA"/>
</dbReference>
<evidence type="ECO:0000256" key="5">
    <source>
        <dbReference type="ARBA" id="ARBA00022982"/>
    </source>
</evidence>
<dbReference type="GO" id="GO:0005737">
    <property type="term" value="C:cytoplasm"/>
    <property type="evidence" value="ECO:0007669"/>
    <property type="project" value="UniProtKB-SubCell"/>
</dbReference>
<feature type="binding site" evidence="8">
    <location>
        <position position="48"/>
    </location>
    <ligand>
        <name>[4Fe-4S] cluster</name>
        <dbReference type="ChEBI" id="CHEBI:49883"/>
        <label>1</label>
    </ligand>
</feature>
<feature type="binding site" evidence="8">
    <location>
        <position position="70"/>
    </location>
    <ligand>
        <name>[4Fe-4S] cluster</name>
        <dbReference type="ChEBI" id="CHEBI:49883"/>
        <label>2</label>
    </ligand>
</feature>
<feature type="binding site" evidence="8">
    <location>
        <position position="148"/>
    </location>
    <ligand>
        <name>[4Fe-4S] cluster</name>
        <dbReference type="ChEBI" id="CHEBI:49883"/>
        <label>3</label>
    </ligand>
</feature>
<evidence type="ECO:0000256" key="2">
    <source>
        <dbReference type="ARBA" id="ARBA00022485"/>
    </source>
</evidence>
<feature type="binding site" evidence="8">
    <location>
        <position position="44"/>
    </location>
    <ligand>
        <name>[4Fe-4S] cluster</name>
        <dbReference type="ChEBI" id="CHEBI:49883"/>
        <label>1</label>
    </ligand>
</feature>
<evidence type="ECO:0000313" key="10">
    <source>
        <dbReference type="EMBL" id="QGX96991.1"/>
    </source>
</evidence>
<feature type="domain" description="4Fe-4S ferredoxin-type" evidence="9">
    <location>
        <begin position="59"/>
        <end position="91"/>
    </location>
</feature>
<feature type="binding site" evidence="8">
    <location>
        <position position="38"/>
    </location>
    <ligand>
        <name>[4Fe-4S] cluster</name>
        <dbReference type="ChEBI" id="CHEBI:49883"/>
        <label>1</label>
    </ligand>
</feature>
<keyword evidence="1" id="KW-0813">Transport</keyword>
<dbReference type="Proteomes" id="UP000428330">
    <property type="component" value="Chromosome"/>
</dbReference>
<keyword evidence="4 8" id="KW-0677">Repeat</keyword>
<dbReference type="InterPro" id="IPR050572">
    <property type="entry name" value="Fe-S_Ferredoxin"/>
</dbReference>
<dbReference type="AlphaFoldDB" id="A0A6I6IM99"/>
<dbReference type="PANTHER" id="PTHR43687:SF6">
    <property type="entry name" value="L-ASPARTATE SEMIALDEHYDE SULFURTRANSFERASE IRON-SULFUR SUBUNIT"/>
    <property type="match status" value="1"/>
</dbReference>
<keyword evidence="2 8" id="KW-0004">4Fe-4S</keyword>
<evidence type="ECO:0000313" key="11">
    <source>
        <dbReference type="Proteomes" id="UP000428330"/>
    </source>
</evidence>
<dbReference type="HAMAP" id="MF_02201">
    <property type="entry name" value="NapF"/>
    <property type="match status" value="1"/>
</dbReference>
<feature type="binding site" evidence="8">
    <location>
        <position position="41"/>
    </location>
    <ligand>
        <name>[4Fe-4S] cluster</name>
        <dbReference type="ChEBI" id="CHEBI:49883"/>
        <label>1</label>
    </ligand>
</feature>
<keyword evidence="3 8" id="KW-0479">Metal-binding</keyword>
<dbReference type="Pfam" id="PF12838">
    <property type="entry name" value="Fer4_7"/>
    <property type="match status" value="2"/>
</dbReference>
<keyword evidence="11" id="KW-1185">Reference proteome</keyword>
<keyword evidence="8" id="KW-0963">Cytoplasm</keyword>
<reference evidence="11" key="1">
    <citation type="submission" date="2018-12" db="EMBL/GenBank/DDBJ databases">
        <title>Complete genome sequence of Roseovarius sp. MME-070.</title>
        <authorList>
            <person name="Nam Y.-D."/>
            <person name="Kang J."/>
            <person name="Chung W.-H."/>
            <person name="Park Y.S."/>
        </authorList>
    </citation>
    <scope>NUCLEOTIDE SEQUENCE [LARGE SCALE GENOMIC DNA]</scope>
    <source>
        <strain evidence="11">MME-070</strain>
    </source>
</reference>
<dbReference type="PANTHER" id="PTHR43687">
    <property type="entry name" value="ADENYLYLSULFATE REDUCTASE, BETA SUBUNIT"/>
    <property type="match status" value="1"/>
</dbReference>
<feature type="binding site" evidence="8">
    <location>
        <position position="145"/>
    </location>
    <ligand>
        <name>[4Fe-4S] cluster</name>
        <dbReference type="ChEBI" id="CHEBI:49883"/>
        <label>3</label>
    </ligand>
</feature>
<dbReference type="CDD" id="cd10564">
    <property type="entry name" value="NapF_like"/>
    <property type="match status" value="1"/>
</dbReference>